<comment type="caution">
    <text evidence="1">The sequence shown here is derived from an EMBL/GenBank/DDBJ whole genome shotgun (WGS) entry which is preliminary data.</text>
</comment>
<name>A0A8S2SJX4_9BILA</name>
<protein>
    <submittedName>
        <fullName evidence="1">Uncharacterized protein</fullName>
    </submittedName>
</protein>
<evidence type="ECO:0000313" key="2">
    <source>
        <dbReference type="Proteomes" id="UP000681967"/>
    </source>
</evidence>
<gene>
    <name evidence="1" type="ORF">BYL167_LOCUS24777</name>
</gene>
<dbReference type="AlphaFoldDB" id="A0A8S2SJX4"/>
<dbReference type="Gene3D" id="3.90.70.80">
    <property type="match status" value="1"/>
</dbReference>
<reference evidence="1" key="1">
    <citation type="submission" date="2021-02" db="EMBL/GenBank/DDBJ databases">
        <authorList>
            <person name="Nowell W R."/>
        </authorList>
    </citation>
    <scope>NUCLEOTIDE SEQUENCE</scope>
</reference>
<dbReference type="Proteomes" id="UP000681967">
    <property type="component" value="Unassembled WGS sequence"/>
</dbReference>
<evidence type="ECO:0000313" key="1">
    <source>
        <dbReference type="EMBL" id="CAF4230950.1"/>
    </source>
</evidence>
<sequence length="354" mass="40030">MSRNGTYADYLAVSAAAVIVNKNILIHELGKKPLFIPGSDYIDDQVHICYYPDKLHYNSVVDAIGNTAILPSEAILLTINMENITGYIVDLTDEKRGPVKFYKRFTIITTEQEKISGWIFSSTSFHETTIENTLTEVIKKQTAVTIKGKITTETGDKRIMRIFLKNKHDQPISIAKVHGKFPSSAIGDESLTNILIVYDQLIDTVELNKNYTFTNIKTKKIYNTLILTTTSNTTVSEIQNEINTNLDDLNETMSMDLTDILTVSTIIDEARDVKEEKSCSICRENMIPLISKPNLIKCVNCKKIMVINKDNMQISMTIEIGDGIKLTFWTIKGLLKIFIQQQQPDEQMNNEDIS</sequence>
<organism evidence="1 2">
    <name type="scientific">Rotaria magnacalcarata</name>
    <dbReference type="NCBI Taxonomy" id="392030"/>
    <lineage>
        <taxon>Eukaryota</taxon>
        <taxon>Metazoa</taxon>
        <taxon>Spiralia</taxon>
        <taxon>Gnathifera</taxon>
        <taxon>Rotifera</taxon>
        <taxon>Eurotatoria</taxon>
        <taxon>Bdelloidea</taxon>
        <taxon>Philodinida</taxon>
        <taxon>Philodinidae</taxon>
        <taxon>Rotaria</taxon>
    </lineage>
</organism>
<accession>A0A8S2SJX4</accession>
<proteinExistence type="predicted"/>
<dbReference type="EMBL" id="CAJOBH010022705">
    <property type="protein sequence ID" value="CAF4230950.1"/>
    <property type="molecule type" value="Genomic_DNA"/>
</dbReference>